<reference evidence="2 3" key="1">
    <citation type="submission" date="2014-09" db="EMBL/GenBank/DDBJ databases">
        <title>Draft genome of Bradyrhizobium japonicum Is-34.</title>
        <authorList>
            <person name="Tsurumaru H."/>
            <person name="Yamakawa T."/>
            <person name="Hashimoto S."/>
            <person name="Okizaki K."/>
            <person name="Kanesaki Y."/>
            <person name="Yoshikawa H."/>
            <person name="Yajima S."/>
        </authorList>
    </citation>
    <scope>NUCLEOTIDE SEQUENCE [LARGE SCALE GENOMIC DNA]</scope>
    <source>
        <strain evidence="2 3">Is-34</strain>
    </source>
</reference>
<comment type="caution">
    <text evidence="2">The sequence shown here is derived from an EMBL/GenBank/DDBJ whole genome shotgun (WGS) entry which is preliminary data.</text>
</comment>
<dbReference type="Gene3D" id="3.10.450.50">
    <property type="match status" value="1"/>
</dbReference>
<evidence type="ECO:0000313" key="2">
    <source>
        <dbReference type="EMBL" id="KGT80620.1"/>
    </source>
</evidence>
<dbReference type="RefSeq" id="WP_028161087.1">
    <property type="nucleotide sequence ID" value="NZ_JANUDC010000001.1"/>
</dbReference>
<keyword evidence="2" id="KW-0413">Isomerase</keyword>
<dbReference type="Pfam" id="PF12680">
    <property type="entry name" value="SnoaL_2"/>
    <property type="match status" value="1"/>
</dbReference>
<protein>
    <submittedName>
        <fullName evidence="2">Ketosteroid isomerase</fullName>
    </submittedName>
</protein>
<dbReference type="Proteomes" id="UP000030377">
    <property type="component" value="Unassembled WGS sequence"/>
</dbReference>
<accession>A0A0A3Y1V6</accession>
<sequence length="121" mass="14230">MPDDRERLIRDLFAAYLGNDRQRVADALADDFRFTSPFDDEIDKAAYFERCWRDSGWIARHDIERIFVRGDEAFVTYLCLATDGRSFRNTEFFTFAGGKVRRIDVYFGAARKDGRFLPQPR</sequence>
<dbReference type="GO" id="GO:0016853">
    <property type="term" value="F:isomerase activity"/>
    <property type="evidence" value="ECO:0007669"/>
    <property type="project" value="UniProtKB-KW"/>
</dbReference>
<organism evidence="2 3">
    <name type="scientific">Bradyrhizobium japonicum</name>
    <dbReference type="NCBI Taxonomy" id="375"/>
    <lineage>
        <taxon>Bacteria</taxon>
        <taxon>Pseudomonadati</taxon>
        <taxon>Pseudomonadota</taxon>
        <taxon>Alphaproteobacteria</taxon>
        <taxon>Hyphomicrobiales</taxon>
        <taxon>Nitrobacteraceae</taxon>
        <taxon>Bradyrhizobium</taxon>
    </lineage>
</organism>
<dbReference type="SUPFAM" id="SSF54427">
    <property type="entry name" value="NTF2-like"/>
    <property type="match status" value="1"/>
</dbReference>
<dbReference type="EMBL" id="JRPN01000003">
    <property type="protein sequence ID" value="KGT80620.1"/>
    <property type="molecule type" value="Genomic_DNA"/>
</dbReference>
<dbReference type="AlphaFoldDB" id="A0A0A3Y1V6"/>
<dbReference type="InterPro" id="IPR032710">
    <property type="entry name" value="NTF2-like_dom_sf"/>
</dbReference>
<name>A0A0A3Y1V6_BRAJP</name>
<proteinExistence type="predicted"/>
<feature type="domain" description="SnoaL-like" evidence="1">
    <location>
        <begin position="9"/>
        <end position="102"/>
    </location>
</feature>
<gene>
    <name evidence="2" type="ORF">MA20_04060</name>
</gene>
<dbReference type="InterPro" id="IPR037401">
    <property type="entry name" value="SnoaL-like"/>
</dbReference>
<evidence type="ECO:0000259" key="1">
    <source>
        <dbReference type="Pfam" id="PF12680"/>
    </source>
</evidence>
<evidence type="ECO:0000313" key="3">
    <source>
        <dbReference type="Proteomes" id="UP000030377"/>
    </source>
</evidence>